<dbReference type="Gene3D" id="1.10.1760.20">
    <property type="match status" value="1"/>
</dbReference>
<sequence length="200" mass="22361">MEQVKTGAFIFATAVVIFCFVFFYILEKKNTSVRKIMLITVLTTMSIAGRFIFAPFPGFKPVTAVVIIAGMYLGIEAGFYCGALTALVTNFYFGQGMYTPFQMLTWGLIGIISALIGGLLRKNKAVLIIYGVFAGVIFSLLMDIYTVIWTFGTFRWSYYLITISTSFTFTIIYAVSNVIFLLALAVPLGKKIEHAYQKRE</sequence>
<feature type="transmembrane region" description="Helical" evidence="1">
    <location>
        <begin position="127"/>
        <end position="152"/>
    </location>
</feature>
<dbReference type="Proteomes" id="UP000006238">
    <property type="component" value="Unassembled WGS sequence"/>
</dbReference>
<evidence type="ECO:0000313" key="2">
    <source>
        <dbReference type="EMBL" id="EFF68696.1"/>
    </source>
</evidence>
<keyword evidence="1" id="KW-0472">Membrane</keyword>
<evidence type="ECO:0000313" key="3">
    <source>
        <dbReference type="Proteomes" id="UP000006238"/>
    </source>
</evidence>
<feature type="transmembrane region" description="Helical" evidence="1">
    <location>
        <begin position="7"/>
        <end position="26"/>
    </location>
</feature>
<dbReference type="EMBL" id="ABWN01000026">
    <property type="protein sequence ID" value="EFF68696.1"/>
    <property type="molecule type" value="Genomic_DNA"/>
</dbReference>
<dbReference type="eggNOG" id="COG4720">
    <property type="taxonomic scope" value="Bacteria"/>
</dbReference>
<dbReference type="GeneID" id="98918927"/>
<keyword evidence="1" id="KW-1133">Transmembrane helix</keyword>
<feature type="transmembrane region" description="Helical" evidence="1">
    <location>
        <begin position="65"/>
        <end position="89"/>
    </location>
</feature>
<comment type="caution">
    <text evidence="2">The sequence shown here is derived from an EMBL/GenBank/DDBJ whole genome shotgun (WGS) entry which is preliminary data.</text>
</comment>
<dbReference type="GO" id="GO:0016020">
    <property type="term" value="C:membrane"/>
    <property type="evidence" value="ECO:0007669"/>
    <property type="project" value="InterPro"/>
</dbReference>
<reference evidence="2 3" key="1">
    <citation type="submission" date="2010-02" db="EMBL/GenBank/DDBJ databases">
        <authorList>
            <person name="Weinstock G."/>
            <person name="Sodergren E."/>
            <person name="Clifton S."/>
            <person name="Fulton L."/>
            <person name="Fulton B."/>
            <person name="Courtney L."/>
            <person name="Fronick C."/>
            <person name="Harrison M."/>
            <person name="Strong C."/>
            <person name="Farmer C."/>
            <person name="Delahaunty K."/>
            <person name="Markovic C."/>
            <person name="Hall O."/>
            <person name="Minx P."/>
            <person name="Tomlinson C."/>
            <person name="Mitreva M."/>
            <person name="Nelson J."/>
            <person name="Hou S."/>
            <person name="Wollam A."/>
            <person name="Pepin K.H."/>
            <person name="Johnson M."/>
            <person name="Bhonagiri V."/>
            <person name="Zhang X."/>
            <person name="Suruliraj S."/>
            <person name="Warren W."/>
            <person name="Chinwalla A."/>
            <person name="Mardis E.R."/>
            <person name="Wilson R.K."/>
        </authorList>
    </citation>
    <scope>NUCLEOTIDE SEQUENCE [LARGE SCALE GENOMIC DNA]</scope>
    <source>
        <strain evidence="2 3">DSM 2876</strain>
    </source>
</reference>
<keyword evidence="1" id="KW-0812">Transmembrane</keyword>
<organism evidence="2 3">
    <name type="scientific">Eshraghiella crossota DSM 2876</name>
    <dbReference type="NCBI Taxonomy" id="511680"/>
    <lineage>
        <taxon>Bacteria</taxon>
        <taxon>Bacillati</taxon>
        <taxon>Bacillota</taxon>
        <taxon>Clostridia</taxon>
        <taxon>Lachnospirales</taxon>
        <taxon>Lachnospiraceae</taxon>
        <taxon>Eshraghiella</taxon>
    </lineage>
</organism>
<keyword evidence="3" id="KW-1185">Reference proteome</keyword>
<evidence type="ECO:0000256" key="1">
    <source>
        <dbReference type="SAM" id="Phobius"/>
    </source>
</evidence>
<feature type="transmembrane region" description="Helical" evidence="1">
    <location>
        <begin position="158"/>
        <end position="189"/>
    </location>
</feature>
<dbReference type="RefSeq" id="WP_005602346.1">
    <property type="nucleotide sequence ID" value="NZ_GG663522.1"/>
</dbReference>
<dbReference type="STRING" id="45851.BHV86_03160"/>
<dbReference type="AlphaFoldDB" id="D4RYZ5"/>
<proteinExistence type="predicted"/>
<evidence type="ECO:0008006" key="4">
    <source>
        <dbReference type="Google" id="ProtNLM"/>
    </source>
</evidence>
<gene>
    <name evidence="2" type="ORF">BUTYVIB_01059</name>
</gene>
<feature type="transmembrane region" description="Helical" evidence="1">
    <location>
        <begin position="101"/>
        <end position="120"/>
    </location>
</feature>
<dbReference type="HOGENOM" id="CLU_069956_0_1_9"/>
<protein>
    <recommendedName>
        <fullName evidence="4">ECF transporter S component</fullName>
    </recommendedName>
</protein>
<accession>D4RYZ5</accession>
<name>D4RYZ5_9FIRM</name>
<feature type="transmembrane region" description="Helical" evidence="1">
    <location>
        <begin position="32"/>
        <end position="53"/>
    </location>
</feature>